<gene>
    <name evidence="1" type="ORF">APZ42_003166</name>
</gene>
<keyword evidence="2" id="KW-1185">Reference proteome</keyword>
<reference evidence="1 2" key="1">
    <citation type="submission" date="2016-03" db="EMBL/GenBank/DDBJ databases">
        <title>EvidentialGene: Evidence-directed Construction of Genes on Genomes.</title>
        <authorList>
            <person name="Gilbert D.G."/>
            <person name="Choi J.-H."/>
            <person name="Mockaitis K."/>
            <person name="Colbourne J."/>
            <person name="Pfrender M."/>
        </authorList>
    </citation>
    <scope>NUCLEOTIDE SEQUENCE [LARGE SCALE GENOMIC DNA]</scope>
    <source>
        <strain evidence="1 2">Xinb3</strain>
        <tissue evidence="1">Complete organism</tissue>
    </source>
</reference>
<organism evidence="1 2">
    <name type="scientific">Daphnia magna</name>
    <dbReference type="NCBI Taxonomy" id="35525"/>
    <lineage>
        <taxon>Eukaryota</taxon>
        <taxon>Metazoa</taxon>
        <taxon>Ecdysozoa</taxon>
        <taxon>Arthropoda</taxon>
        <taxon>Crustacea</taxon>
        <taxon>Branchiopoda</taxon>
        <taxon>Diplostraca</taxon>
        <taxon>Cladocera</taxon>
        <taxon>Anomopoda</taxon>
        <taxon>Daphniidae</taxon>
        <taxon>Daphnia</taxon>
    </lineage>
</organism>
<name>A0A164HRY6_9CRUS</name>
<sequence>NHDAVFPLLEEDWNLENSDYRGRSVTPVDPTDWVGPISPRQNDTLLDMDTLKLIASDSVQQGELRINENVVRFMQTETF</sequence>
<dbReference type="EMBL" id="LRGB01009690">
    <property type="protein sequence ID" value="KZS00506.1"/>
    <property type="molecule type" value="Genomic_DNA"/>
</dbReference>
<feature type="non-terminal residue" evidence="1">
    <location>
        <position position="1"/>
    </location>
</feature>
<accession>A0A164HRY6</accession>
<comment type="caution">
    <text evidence="1">The sequence shown here is derived from an EMBL/GenBank/DDBJ whole genome shotgun (WGS) entry which is preliminary data.</text>
</comment>
<dbReference type="Proteomes" id="UP000076858">
    <property type="component" value="Unassembled WGS sequence"/>
</dbReference>
<evidence type="ECO:0000313" key="2">
    <source>
        <dbReference type="Proteomes" id="UP000076858"/>
    </source>
</evidence>
<proteinExistence type="predicted"/>
<evidence type="ECO:0000313" key="1">
    <source>
        <dbReference type="EMBL" id="KZS00506.1"/>
    </source>
</evidence>
<dbReference type="AlphaFoldDB" id="A0A164HRY6"/>
<protein>
    <submittedName>
        <fullName evidence="1">Uncharacterized protein</fullName>
    </submittedName>
</protein>
<feature type="non-terminal residue" evidence="1">
    <location>
        <position position="79"/>
    </location>
</feature>